<evidence type="ECO:0000256" key="9">
    <source>
        <dbReference type="ARBA" id="ARBA00023136"/>
    </source>
</evidence>
<sequence>MDLILPSSGLIIWQLIGFLALLFILMKFAWKPILETLEERESSIDNALKAAEQAKAEMANLKSENEKLLQEARIERDNILKTANEASVKMIEDAKQAAISEGAKMIENAKAVIENEKKAALTEVKNHVAQLTLEVTGKLLRKNLSSQAAQQELVEGMVKDINLN</sequence>
<evidence type="ECO:0000256" key="14">
    <source>
        <dbReference type="ARBA" id="ARBA00037847"/>
    </source>
</evidence>
<evidence type="ECO:0000256" key="3">
    <source>
        <dbReference type="ARBA" id="ARBA00022475"/>
    </source>
</evidence>
<evidence type="ECO:0000256" key="6">
    <source>
        <dbReference type="ARBA" id="ARBA00022781"/>
    </source>
</evidence>
<gene>
    <name evidence="15" type="primary">atpF</name>
    <name evidence="18" type="ORF">MM236_10985</name>
</gene>
<dbReference type="CDD" id="cd06503">
    <property type="entry name" value="ATP-synt_Fo_b"/>
    <property type="match status" value="1"/>
</dbReference>
<dbReference type="SUPFAM" id="SSF81573">
    <property type="entry name" value="F1F0 ATP synthase subunit B, membrane domain"/>
    <property type="match status" value="1"/>
</dbReference>
<keyword evidence="8 15" id="KW-0406">Ion transport</keyword>
<dbReference type="EMBL" id="JAKZGS010000008">
    <property type="protein sequence ID" value="MCH7398519.1"/>
    <property type="molecule type" value="Genomic_DNA"/>
</dbReference>
<evidence type="ECO:0000313" key="19">
    <source>
        <dbReference type="Proteomes" id="UP001165488"/>
    </source>
</evidence>
<feature type="coiled-coil region" evidence="17">
    <location>
        <begin position="34"/>
        <end position="89"/>
    </location>
</feature>
<dbReference type="NCBIfam" id="NF011041">
    <property type="entry name" value="PRK14471.1"/>
    <property type="match status" value="1"/>
</dbReference>
<organism evidence="18 19">
    <name type="scientific">Belliella calami</name>
    <dbReference type="NCBI Taxonomy" id="2923436"/>
    <lineage>
        <taxon>Bacteria</taxon>
        <taxon>Pseudomonadati</taxon>
        <taxon>Bacteroidota</taxon>
        <taxon>Cytophagia</taxon>
        <taxon>Cytophagales</taxon>
        <taxon>Cyclobacteriaceae</taxon>
        <taxon>Belliella</taxon>
    </lineage>
</organism>
<keyword evidence="19" id="KW-1185">Reference proteome</keyword>
<keyword evidence="2 15" id="KW-0813">Transport</keyword>
<dbReference type="InterPro" id="IPR005864">
    <property type="entry name" value="ATP_synth_F0_bsu_bac"/>
</dbReference>
<dbReference type="RefSeq" id="WP_241275031.1">
    <property type="nucleotide sequence ID" value="NZ_JAKZGS010000008.1"/>
</dbReference>
<comment type="caution">
    <text evidence="18">The sequence shown here is derived from an EMBL/GenBank/DDBJ whole genome shotgun (WGS) entry which is preliminary data.</text>
</comment>
<comment type="function">
    <text evidence="12">Component of the F(0) channel, it forms part of the peripheral stalk, linking F(1) to F(0). The b'-subunit is a diverged and duplicated form of b found in plants and photosynthetic bacteria.</text>
</comment>
<evidence type="ECO:0000256" key="12">
    <source>
        <dbReference type="ARBA" id="ARBA00025614"/>
    </source>
</evidence>
<keyword evidence="10 15" id="KW-0066">ATP synthesis</keyword>
<evidence type="ECO:0000256" key="8">
    <source>
        <dbReference type="ARBA" id="ARBA00023065"/>
    </source>
</evidence>
<keyword evidence="17" id="KW-0175">Coiled coil</keyword>
<dbReference type="PANTHER" id="PTHR33445:SF1">
    <property type="entry name" value="ATP SYNTHASE SUBUNIT B"/>
    <property type="match status" value="1"/>
</dbReference>
<comment type="subunit">
    <text evidence="15">F-type ATPases have 2 components, F(1) - the catalytic core - and F(0) - the membrane proton channel. F(1) has five subunits: alpha(3), beta(3), gamma(1), delta(1), epsilon(1). F(0) has three main subunits: a(1), b(2) and c(10-14). The alpha and beta chains form an alternating ring which encloses part of the gamma chain. F(1) is attached to F(0) by a central stalk formed by the gamma and epsilon chains, while a peripheral stalk is formed by the delta and b chains.</text>
</comment>
<dbReference type="Proteomes" id="UP001165488">
    <property type="component" value="Unassembled WGS sequence"/>
</dbReference>
<reference evidence="18" key="1">
    <citation type="submission" date="2022-03" db="EMBL/GenBank/DDBJ databases">
        <title>De novo assembled genomes of Belliella spp. (Cyclobacteriaceae) strains.</title>
        <authorList>
            <person name="Szabo A."/>
            <person name="Korponai K."/>
            <person name="Felfoldi T."/>
        </authorList>
    </citation>
    <scope>NUCLEOTIDE SEQUENCE</scope>
    <source>
        <strain evidence="18">DSM 107340</strain>
    </source>
</reference>
<dbReference type="Gene3D" id="1.20.5.620">
    <property type="entry name" value="F1F0 ATP synthase subunit B, membrane domain"/>
    <property type="match status" value="1"/>
</dbReference>
<keyword evidence="3 15" id="KW-1003">Cell membrane</keyword>
<comment type="function">
    <text evidence="11 15">F(1)F(0) ATP synthase produces ATP from ADP in the presence of a proton or sodium gradient. F-type ATPases consist of two structural domains, F(1) containing the extramembraneous catalytic core and F(0) containing the membrane proton channel, linked together by a central stalk and a peripheral stalk. During catalysis, ATP synthesis in the catalytic domain of F(1) is coupled via a rotary mechanism of the central stalk subunits to proton translocation.</text>
</comment>
<dbReference type="PANTHER" id="PTHR33445">
    <property type="entry name" value="ATP SYNTHASE SUBUNIT B', CHLOROPLASTIC"/>
    <property type="match status" value="1"/>
</dbReference>
<evidence type="ECO:0000256" key="5">
    <source>
        <dbReference type="ARBA" id="ARBA00022692"/>
    </source>
</evidence>
<comment type="subunit">
    <text evidence="13">F-type ATPases have 2 components, F(1) - the catalytic core - and F(0) - the membrane proton channel. F(1) has five subunits: alpha(3), beta(3), gamma(1), delta(1), epsilon(1). F(0) has four main subunits: a(1), b(2) and c(10-14). The alpha and beta chains form an alternating ring which encloses part of the gamma chain. F(1) is attached to F(0) by a central stalk formed by the gamma and epsilon chains, while a peripheral stalk is formed by the delta and b chains.</text>
</comment>
<accession>A0ABS9UPH0</accession>
<evidence type="ECO:0000256" key="17">
    <source>
        <dbReference type="SAM" id="Coils"/>
    </source>
</evidence>
<dbReference type="HAMAP" id="MF_01398">
    <property type="entry name" value="ATP_synth_b_bprime"/>
    <property type="match status" value="1"/>
</dbReference>
<evidence type="ECO:0000256" key="13">
    <source>
        <dbReference type="ARBA" id="ARBA00026054"/>
    </source>
</evidence>
<evidence type="ECO:0000256" key="15">
    <source>
        <dbReference type="HAMAP-Rule" id="MF_01398"/>
    </source>
</evidence>
<evidence type="ECO:0000256" key="11">
    <source>
        <dbReference type="ARBA" id="ARBA00025198"/>
    </source>
</evidence>
<comment type="similarity">
    <text evidence="1 15 16">Belongs to the ATPase B chain family.</text>
</comment>
<dbReference type="Pfam" id="PF00430">
    <property type="entry name" value="ATP-synt_B"/>
    <property type="match status" value="1"/>
</dbReference>
<dbReference type="InterPro" id="IPR028987">
    <property type="entry name" value="ATP_synth_B-like_membr_sf"/>
</dbReference>
<proteinExistence type="inferred from homology"/>
<keyword evidence="4 15" id="KW-0138">CF(0)</keyword>
<keyword evidence="5 15" id="KW-0812">Transmembrane</keyword>
<evidence type="ECO:0000256" key="2">
    <source>
        <dbReference type="ARBA" id="ARBA00022448"/>
    </source>
</evidence>
<dbReference type="InterPro" id="IPR050059">
    <property type="entry name" value="ATP_synthase_B_chain"/>
</dbReference>
<comment type="subcellular location">
    <subcellularLocation>
        <location evidence="15">Cell membrane</location>
        <topology evidence="15">Single-pass membrane protein</topology>
    </subcellularLocation>
    <subcellularLocation>
        <location evidence="14">Endomembrane system</location>
        <topology evidence="14">Single-pass membrane protein</topology>
    </subcellularLocation>
</comment>
<keyword evidence="6 15" id="KW-0375">Hydrogen ion transport</keyword>
<dbReference type="NCBIfam" id="TIGR01144">
    <property type="entry name" value="ATP_synt_b"/>
    <property type="match status" value="1"/>
</dbReference>
<evidence type="ECO:0000256" key="16">
    <source>
        <dbReference type="RuleBase" id="RU003848"/>
    </source>
</evidence>
<name>A0ABS9UPH0_9BACT</name>
<evidence type="ECO:0000256" key="10">
    <source>
        <dbReference type="ARBA" id="ARBA00023310"/>
    </source>
</evidence>
<evidence type="ECO:0000256" key="1">
    <source>
        <dbReference type="ARBA" id="ARBA00005513"/>
    </source>
</evidence>
<dbReference type="InterPro" id="IPR002146">
    <property type="entry name" value="ATP_synth_b/b'su_bac/chlpt"/>
</dbReference>
<protein>
    <recommendedName>
        <fullName evidence="15">ATP synthase subunit b</fullName>
    </recommendedName>
    <alternativeName>
        <fullName evidence="15">ATP synthase F(0) sector subunit b</fullName>
    </alternativeName>
    <alternativeName>
        <fullName evidence="15">ATPase subunit I</fullName>
    </alternativeName>
    <alternativeName>
        <fullName evidence="15">F-type ATPase subunit b</fullName>
        <shortName evidence="15">F-ATPase subunit b</shortName>
    </alternativeName>
</protein>
<keyword evidence="7 15" id="KW-1133">Transmembrane helix</keyword>
<evidence type="ECO:0000256" key="4">
    <source>
        <dbReference type="ARBA" id="ARBA00022547"/>
    </source>
</evidence>
<keyword evidence="9 15" id="KW-0472">Membrane</keyword>
<evidence type="ECO:0000313" key="18">
    <source>
        <dbReference type="EMBL" id="MCH7398519.1"/>
    </source>
</evidence>
<evidence type="ECO:0000256" key="7">
    <source>
        <dbReference type="ARBA" id="ARBA00022989"/>
    </source>
</evidence>
<feature type="transmembrane region" description="Helical" evidence="15">
    <location>
        <begin position="12"/>
        <end position="30"/>
    </location>
</feature>